<accession>X6NRN9</accession>
<evidence type="ECO:0000313" key="4">
    <source>
        <dbReference type="Proteomes" id="UP000023152"/>
    </source>
</evidence>
<name>X6NRN9_RETFI</name>
<gene>
    <name evidence="3" type="ORF">RFI_08179</name>
</gene>
<protein>
    <submittedName>
        <fullName evidence="3">Inosine-uridine preferring nucleoside hydrolase</fullName>
    </submittedName>
</protein>
<dbReference type="EMBL" id="ASPP01006359">
    <property type="protein sequence ID" value="ETO28945.1"/>
    <property type="molecule type" value="Genomic_DNA"/>
</dbReference>
<dbReference type="InterPro" id="IPR001910">
    <property type="entry name" value="Inosine/uridine_hydrolase_dom"/>
</dbReference>
<dbReference type="Gene3D" id="3.90.245.10">
    <property type="entry name" value="Ribonucleoside hydrolase-like"/>
    <property type="match status" value="1"/>
</dbReference>
<keyword evidence="4" id="KW-1185">Reference proteome</keyword>
<feature type="domain" description="Inosine/uridine-preferring nucleoside hydrolase" evidence="2">
    <location>
        <begin position="98"/>
        <end position="237"/>
    </location>
</feature>
<comment type="caution">
    <text evidence="3">The sequence shown here is derived from an EMBL/GenBank/DDBJ whole genome shotgun (WGS) entry which is preliminary data.</text>
</comment>
<dbReference type="OMA" id="GTHREYF"/>
<evidence type="ECO:0000313" key="3">
    <source>
        <dbReference type="EMBL" id="ETO28945.1"/>
    </source>
</evidence>
<organism evidence="3 4">
    <name type="scientific">Reticulomyxa filosa</name>
    <dbReference type="NCBI Taxonomy" id="46433"/>
    <lineage>
        <taxon>Eukaryota</taxon>
        <taxon>Sar</taxon>
        <taxon>Rhizaria</taxon>
        <taxon>Retaria</taxon>
        <taxon>Foraminifera</taxon>
        <taxon>Monothalamids</taxon>
        <taxon>Reticulomyxidae</taxon>
        <taxon>Reticulomyxa</taxon>
    </lineage>
</organism>
<comment type="similarity">
    <text evidence="1">Belongs to the IUNH family.</text>
</comment>
<dbReference type="Proteomes" id="UP000023152">
    <property type="component" value="Unassembled WGS sequence"/>
</dbReference>
<dbReference type="GO" id="GO:0016799">
    <property type="term" value="F:hydrolase activity, hydrolyzing N-glycosyl compounds"/>
    <property type="evidence" value="ECO:0007669"/>
    <property type="project" value="InterPro"/>
</dbReference>
<keyword evidence="3" id="KW-0378">Hydrolase</keyword>
<reference evidence="3 4" key="1">
    <citation type="journal article" date="2013" name="Curr. Biol.">
        <title>The Genome of the Foraminiferan Reticulomyxa filosa.</title>
        <authorList>
            <person name="Glockner G."/>
            <person name="Hulsmann N."/>
            <person name="Schleicher M."/>
            <person name="Noegel A.A."/>
            <person name="Eichinger L."/>
            <person name="Gallinger C."/>
            <person name="Pawlowski J."/>
            <person name="Sierra R."/>
            <person name="Euteneuer U."/>
            <person name="Pillet L."/>
            <person name="Moustafa A."/>
            <person name="Platzer M."/>
            <person name="Groth M."/>
            <person name="Szafranski K."/>
            <person name="Schliwa M."/>
        </authorList>
    </citation>
    <scope>NUCLEOTIDE SEQUENCE [LARGE SCALE GENOMIC DNA]</scope>
</reference>
<dbReference type="InterPro" id="IPR036452">
    <property type="entry name" value="Ribo_hydro-like"/>
</dbReference>
<proteinExistence type="inferred from homology"/>
<sequence length="270" mass="31067">MGSHSTKPKDEKLDSVKKPDKFLFQSKHFHYLYSNRNCIYRAEQLEISPKEDELIQQLTESSQHKIDHKNENNVSASTDENFATSQLKKIVSSKPIKIILDTDIGTDIDDKILDPFLFQYKLYIEVICVGITTNYHPTLLRKYVAESILKAFGKDNGQEMCDYVSQIPVYAGSSFVCGTHREYFHAGNEGLGLRLSKQEMEKLWAISDDQQAENCVDFIYNTCAKYPKQVTIVSIGMELTDSSSETYLAKKKKMHVMFGCIKKEFQRIWD</sequence>
<evidence type="ECO:0000259" key="2">
    <source>
        <dbReference type="Pfam" id="PF01156"/>
    </source>
</evidence>
<dbReference type="AlphaFoldDB" id="X6NRN9"/>
<evidence type="ECO:0000256" key="1">
    <source>
        <dbReference type="ARBA" id="ARBA00009176"/>
    </source>
</evidence>
<dbReference type="Pfam" id="PF01156">
    <property type="entry name" value="IU_nuc_hydro"/>
    <property type="match status" value="1"/>
</dbReference>
<dbReference type="SUPFAM" id="SSF53590">
    <property type="entry name" value="Nucleoside hydrolase"/>
    <property type="match status" value="1"/>
</dbReference>